<name>A0A665TLI0_ECHNA</name>
<feature type="region of interest" description="Disordered" evidence="1">
    <location>
        <begin position="1"/>
        <end position="35"/>
    </location>
</feature>
<dbReference type="AlphaFoldDB" id="A0A665TLI0"/>
<sequence length="179" mass="19583">MRDLPPVSPGQYAPVNYEAEGTGARSNGGVPSHPGSPLLPRPIPCHVAGSPTIPHRPTKFQPLPLRRPLVSQVSLDSPLSPASRPHSPWGRFDPYDSPEVRFCVLFFTCVCVCIPLCLLTVLGFIENVTATKCIKTYKKKEKASADKIRCQQTDALLRNILSFYIKDITTTNSTSVSHG</sequence>
<reference evidence="3" key="2">
    <citation type="submission" date="2025-08" db="UniProtKB">
        <authorList>
            <consortium name="Ensembl"/>
        </authorList>
    </citation>
    <scope>IDENTIFICATION</scope>
</reference>
<evidence type="ECO:0000256" key="1">
    <source>
        <dbReference type="SAM" id="MobiDB-lite"/>
    </source>
</evidence>
<accession>A0A665TLI0</accession>
<keyword evidence="2" id="KW-0472">Membrane</keyword>
<evidence type="ECO:0000313" key="3">
    <source>
        <dbReference type="Ensembl" id="ENSENLP00000006937.1"/>
    </source>
</evidence>
<reference evidence="3" key="1">
    <citation type="submission" date="2021-04" db="EMBL/GenBank/DDBJ databases">
        <authorList>
            <consortium name="Wellcome Sanger Institute Data Sharing"/>
        </authorList>
    </citation>
    <scope>NUCLEOTIDE SEQUENCE [LARGE SCALE GENOMIC DNA]</scope>
</reference>
<organism evidence="3 4">
    <name type="scientific">Echeneis naucrates</name>
    <name type="common">Live sharksucker</name>
    <dbReference type="NCBI Taxonomy" id="173247"/>
    <lineage>
        <taxon>Eukaryota</taxon>
        <taxon>Metazoa</taxon>
        <taxon>Chordata</taxon>
        <taxon>Craniata</taxon>
        <taxon>Vertebrata</taxon>
        <taxon>Euteleostomi</taxon>
        <taxon>Actinopterygii</taxon>
        <taxon>Neopterygii</taxon>
        <taxon>Teleostei</taxon>
        <taxon>Neoteleostei</taxon>
        <taxon>Acanthomorphata</taxon>
        <taxon>Carangaria</taxon>
        <taxon>Carangiformes</taxon>
        <taxon>Echeneidae</taxon>
        <taxon>Echeneis</taxon>
    </lineage>
</organism>
<dbReference type="Ensembl" id="ENSENLT00000007241.1">
    <property type="protein sequence ID" value="ENSENLP00000006937.1"/>
    <property type="gene ID" value="ENSENLG00000003309.1"/>
</dbReference>
<protein>
    <submittedName>
        <fullName evidence="3">Uncharacterized protein</fullName>
    </submittedName>
</protein>
<proteinExistence type="predicted"/>
<evidence type="ECO:0000256" key="2">
    <source>
        <dbReference type="SAM" id="Phobius"/>
    </source>
</evidence>
<dbReference type="InParanoid" id="A0A665TLI0"/>
<keyword evidence="2" id="KW-0812">Transmembrane</keyword>
<feature type="transmembrane region" description="Helical" evidence="2">
    <location>
        <begin position="102"/>
        <end position="125"/>
    </location>
</feature>
<dbReference type="Proteomes" id="UP000472264">
    <property type="component" value="Chromosome 14"/>
</dbReference>
<reference evidence="3" key="3">
    <citation type="submission" date="2025-09" db="UniProtKB">
        <authorList>
            <consortium name="Ensembl"/>
        </authorList>
    </citation>
    <scope>IDENTIFICATION</scope>
</reference>
<keyword evidence="2" id="KW-1133">Transmembrane helix</keyword>
<evidence type="ECO:0000313" key="4">
    <source>
        <dbReference type="Proteomes" id="UP000472264"/>
    </source>
</evidence>
<keyword evidence="4" id="KW-1185">Reference proteome</keyword>